<feature type="domain" description="SCP" evidence="2">
    <location>
        <begin position="90"/>
        <end position="239"/>
    </location>
</feature>
<gene>
    <name evidence="3" type="ORF">BCF53_103315</name>
</gene>
<dbReference type="InterPro" id="IPR014044">
    <property type="entry name" value="CAP_dom"/>
</dbReference>
<comment type="caution">
    <text evidence="3">The sequence shown here is derived from an EMBL/GenBank/DDBJ whole genome shotgun (WGS) entry which is preliminary data.</text>
</comment>
<accession>A0A4R3IAU3</accession>
<dbReference type="PROSITE" id="PS01009">
    <property type="entry name" value="CRISP_1"/>
    <property type="match status" value="1"/>
</dbReference>
<dbReference type="Proteomes" id="UP000295793">
    <property type="component" value="Unassembled WGS sequence"/>
</dbReference>
<sequence length="246" mass="27125">MNQQVIALFTTLILITACSPSTEEDALITFYEEDTETADEITASTESSDESEAVADEDEGEEDETENESTESTDSEAEQTSSIDCTSYSDFEDRMLCQHNYIRAYGTDPEPATALESLTWSTDLEDVARGHAEACVYEHNAERSDTISGYVGENIAAATWEAGAIYVVNMWAAEVEYYDYETNSCDDGEQCGHYTQIVWSDTTEVGCAVSYCSSLENTGWSNGGYFYVCNYSPGGNYVGQQPYSVE</sequence>
<protein>
    <submittedName>
        <fullName evidence="3">Cysteine-rich secretory protein family protein</fullName>
    </submittedName>
</protein>
<reference evidence="3 4" key="1">
    <citation type="submission" date="2019-03" db="EMBL/GenBank/DDBJ databases">
        <title>Genomic Encyclopedia of Archaeal and Bacterial Type Strains, Phase II (KMG-II): from individual species to whole genera.</title>
        <authorList>
            <person name="Goeker M."/>
        </authorList>
    </citation>
    <scope>NUCLEOTIDE SEQUENCE [LARGE SCALE GENOMIC DNA]</scope>
    <source>
        <strain evidence="3 4">DSM 15388</strain>
    </source>
</reference>
<organism evidence="3 4">
    <name type="scientific">Reinekea marinisedimentorum</name>
    <dbReference type="NCBI Taxonomy" id="230495"/>
    <lineage>
        <taxon>Bacteria</taxon>
        <taxon>Pseudomonadati</taxon>
        <taxon>Pseudomonadota</taxon>
        <taxon>Gammaproteobacteria</taxon>
        <taxon>Oceanospirillales</taxon>
        <taxon>Saccharospirillaceae</taxon>
        <taxon>Reinekea</taxon>
    </lineage>
</organism>
<dbReference type="PRINTS" id="PR00837">
    <property type="entry name" value="V5TPXLIKE"/>
</dbReference>
<dbReference type="GO" id="GO:0005576">
    <property type="term" value="C:extracellular region"/>
    <property type="evidence" value="ECO:0007669"/>
    <property type="project" value="InterPro"/>
</dbReference>
<dbReference type="PROSITE" id="PS01010">
    <property type="entry name" value="CRISP_2"/>
    <property type="match status" value="1"/>
</dbReference>
<evidence type="ECO:0000256" key="1">
    <source>
        <dbReference type="SAM" id="MobiDB-lite"/>
    </source>
</evidence>
<dbReference type="OrthoDB" id="9794228at2"/>
<dbReference type="EMBL" id="SLZR01000003">
    <property type="protein sequence ID" value="TCS42647.1"/>
    <property type="molecule type" value="Genomic_DNA"/>
</dbReference>
<dbReference type="InterPro" id="IPR035940">
    <property type="entry name" value="CAP_sf"/>
</dbReference>
<dbReference type="PRINTS" id="PR00838">
    <property type="entry name" value="V5ALLERGEN"/>
</dbReference>
<feature type="compositionally biased region" description="Acidic residues" evidence="1">
    <location>
        <begin position="47"/>
        <end position="77"/>
    </location>
</feature>
<dbReference type="Gene3D" id="3.40.33.10">
    <property type="entry name" value="CAP"/>
    <property type="match status" value="1"/>
</dbReference>
<dbReference type="Pfam" id="PF00188">
    <property type="entry name" value="CAP"/>
    <property type="match status" value="1"/>
</dbReference>
<feature type="region of interest" description="Disordered" evidence="1">
    <location>
        <begin position="34"/>
        <end position="83"/>
    </location>
</feature>
<proteinExistence type="predicted"/>
<dbReference type="SMART" id="SM00198">
    <property type="entry name" value="SCP"/>
    <property type="match status" value="1"/>
</dbReference>
<dbReference type="InterPro" id="IPR001283">
    <property type="entry name" value="CRISP-related"/>
</dbReference>
<dbReference type="InterPro" id="IPR018244">
    <property type="entry name" value="Allrgn_V5/Tpx1_CS"/>
</dbReference>
<dbReference type="RefSeq" id="WP_132700560.1">
    <property type="nucleotide sequence ID" value="NZ_SLZR01000003.1"/>
</dbReference>
<name>A0A4R3IAU3_9GAMM</name>
<dbReference type="AlphaFoldDB" id="A0A4R3IAU3"/>
<evidence type="ECO:0000313" key="3">
    <source>
        <dbReference type="EMBL" id="TCS42647.1"/>
    </source>
</evidence>
<keyword evidence="4" id="KW-1185">Reference proteome</keyword>
<dbReference type="SUPFAM" id="SSF55797">
    <property type="entry name" value="PR-1-like"/>
    <property type="match status" value="1"/>
</dbReference>
<dbReference type="InterPro" id="IPR002413">
    <property type="entry name" value="V5_allergen-like"/>
</dbReference>
<dbReference type="PANTHER" id="PTHR10334">
    <property type="entry name" value="CYSTEINE-RICH SECRETORY PROTEIN-RELATED"/>
    <property type="match status" value="1"/>
</dbReference>
<evidence type="ECO:0000259" key="2">
    <source>
        <dbReference type="SMART" id="SM00198"/>
    </source>
</evidence>
<evidence type="ECO:0000313" key="4">
    <source>
        <dbReference type="Proteomes" id="UP000295793"/>
    </source>
</evidence>